<dbReference type="SMART" id="SM00448">
    <property type="entry name" value="REC"/>
    <property type="match status" value="1"/>
</dbReference>
<dbReference type="InterPro" id="IPR045279">
    <property type="entry name" value="ARR-like"/>
</dbReference>
<name>A0A8J5CGT4_ZINOF</name>
<evidence type="ECO:0000313" key="5">
    <source>
        <dbReference type="Proteomes" id="UP000734854"/>
    </source>
</evidence>
<dbReference type="Proteomes" id="UP000734854">
    <property type="component" value="Unassembled WGS sequence"/>
</dbReference>
<keyword evidence="1" id="KW-0902">Two-component regulatory system</keyword>
<evidence type="ECO:0000259" key="3">
    <source>
        <dbReference type="PROSITE" id="PS50110"/>
    </source>
</evidence>
<keyword evidence="5" id="KW-1185">Reference proteome</keyword>
<dbReference type="GO" id="GO:0009736">
    <property type="term" value="P:cytokinin-activated signaling pathway"/>
    <property type="evidence" value="ECO:0007669"/>
    <property type="project" value="InterPro"/>
</dbReference>
<dbReference type="PANTHER" id="PTHR43874:SF88">
    <property type="entry name" value="(WILD MALAYSIAN BANANA) HYPOTHETICAL PROTEIN"/>
    <property type="match status" value="1"/>
</dbReference>
<reference evidence="4 5" key="1">
    <citation type="submission" date="2020-08" db="EMBL/GenBank/DDBJ databases">
        <title>Plant Genome Project.</title>
        <authorList>
            <person name="Zhang R.-G."/>
        </authorList>
    </citation>
    <scope>NUCLEOTIDE SEQUENCE [LARGE SCALE GENOMIC DNA]</scope>
    <source>
        <tissue evidence="4">Rhizome</tissue>
    </source>
</reference>
<accession>A0A8J5CGT4</accession>
<evidence type="ECO:0000256" key="1">
    <source>
        <dbReference type="ARBA" id="ARBA00023012"/>
    </source>
</evidence>
<dbReference type="InterPro" id="IPR001789">
    <property type="entry name" value="Sig_transdc_resp-reg_receiver"/>
</dbReference>
<comment type="caution">
    <text evidence="4">The sequence shown here is derived from an EMBL/GenBank/DDBJ whole genome shotgun (WGS) entry which is preliminary data.</text>
</comment>
<dbReference type="EMBL" id="JACMSC010000019">
    <property type="protein sequence ID" value="KAG6474314.1"/>
    <property type="molecule type" value="Genomic_DNA"/>
</dbReference>
<dbReference type="PANTHER" id="PTHR43874">
    <property type="entry name" value="TWO-COMPONENT RESPONSE REGULATOR"/>
    <property type="match status" value="1"/>
</dbReference>
<dbReference type="PROSITE" id="PS50110">
    <property type="entry name" value="RESPONSE_REGULATORY"/>
    <property type="match status" value="1"/>
</dbReference>
<keyword evidence="2" id="KW-0597">Phosphoprotein</keyword>
<dbReference type="InterPro" id="IPR011006">
    <property type="entry name" value="CheY-like_superfamily"/>
</dbReference>
<dbReference type="SUPFAM" id="SSF52172">
    <property type="entry name" value="CheY-like"/>
    <property type="match status" value="1"/>
</dbReference>
<dbReference type="Gene3D" id="3.40.50.2300">
    <property type="match status" value="1"/>
</dbReference>
<evidence type="ECO:0000256" key="2">
    <source>
        <dbReference type="PROSITE-ProRule" id="PRU00169"/>
    </source>
</evidence>
<dbReference type="Pfam" id="PF00072">
    <property type="entry name" value="Response_reg"/>
    <property type="match status" value="1"/>
</dbReference>
<evidence type="ECO:0000313" key="4">
    <source>
        <dbReference type="EMBL" id="KAG6474314.1"/>
    </source>
</evidence>
<feature type="modified residue" description="4-aspartylphosphate" evidence="2">
    <location>
        <position position="80"/>
    </location>
</feature>
<gene>
    <name evidence="4" type="ORF">ZIOFF_068240</name>
</gene>
<proteinExistence type="predicted"/>
<protein>
    <recommendedName>
        <fullName evidence="3">Response regulatory domain-containing protein</fullName>
    </recommendedName>
</protein>
<dbReference type="GO" id="GO:0000160">
    <property type="term" value="P:phosphorelay signal transduction system"/>
    <property type="evidence" value="ECO:0007669"/>
    <property type="project" value="UniProtKB-KW"/>
</dbReference>
<feature type="domain" description="Response regulatory" evidence="3">
    <location>
        <begin position="17"/>
        <end position="147"/>
    </location>
</feature>
<organism evidence="4 5">
    <name type="scientific">Zingiber officinale</name>
    <name type="common">Ginger</name>
    <name type="synonym">Amomum zingiber</name>
    <dbReference type="NCBI Taxonomy" id="94328"/>
    <lineage>
        <taxon>Eukaryota</taxon>
        <taxon>Viridiplantae</taxon>
        <taxon>Streptophyta</taxon>
        <taxon>Embryophyta</taxon>
        <taxon>Tracheophyta</taxon>
        <taxon>Spermatophyta</taxon>
        <taxon>Magnoliopsida</taxon>
        <taxon>Liliopsida</taxon>
        <taxon>Zingiberales</taxon>
        <taxon>Zingiberaceae</taxon>
        <taxon>Zingiber</taxon>
    </lineage>
</organism>
<dbReference type="AlphaFoldDB" id="A0A8J5CGT4"/>
<sequence>MAILAVCTHSGTREPIQDLKDLAISPLWKIAEMLLKKNGGMFEVIPVDSGIKALEVLGLNEGKSERTHINEQKIDIVLTDYFMPHMTGYDLLKTVKENSNLRSIPVVMMSSENDPEIISSCKGIGAEDFFVKPFKLKDVQRLRTYAAKTPMCKHGTKRKLPVDVIPENSSYESCPRVPKVAVA</sequence>